<feature type="transmembrane region" description="Helical" evidence="6">
    <location>
        <begin position="117"/>
        <end position="137"/>
    </location>
</feature>
<feature type="transmembrane region" description="Helical" evidence="6">
    <location>
        <begin position="149"/>
        <end position="174"/>
    </location>
</feature>
<feature type="domain" description="Copper resistance protein D" evidence="7">
    <location>
        <begin position="183"/>
        <end position="276"/>
    </location>
</feature>
<evidence type="ECO:0000256" key="6">
    <source>
        <dbReference type="SAM" id="Phobius"/>
    </source>
</evidence>
<gene>
    <name evidence="8" type="ORF">UFOPK3614_00240</name>
</gene>
<feature type="transmembrane region" description="Helical" evidence="6">
    <location>
        <begin position="219"/>
        <end position="238"/>
    </location>
</feature>
<feature type="transmembrane region" description="Helical" evidence="6">
    <location>
        <begin position="258"/>
        <end position="276"/>
    </location>
</feature>
<evidence type="ECO:0000256" key="2">
    <source>
        <dbReference type="ARBA" id="ARBA00022475"/>
    </source>
</evidence>
<keyword evidence="3 6" id="KW-0812">Transmembrane</keyword>
<feature type="transmembrane region" description="Helical" evidence="6">
    <location>
        <begin position="380"/>
        <end position="404"/>
    </location>
</feature>
<evidence type="ECO:0000256" key="3">
    <source>
        <dbReference type="ARBA" id="ARBA00022692"/>
    </source>
</evidence>
<feature type="transmembrane region" description="Helical" evidence="6">
    <location>
        <begin position="438"/>
        <end position="461"/>
    </location>
</feature>
<dbReference type="Pfam" id="PF05425">
    <property type="entry name" value="CopD"/>
    <property type="match status" value="1"/>
</dbReference>
<proteinExistence type="predicted"/>
<feature type="transmembrane region" description="Helical" evidence="6">
    <location>
        <begin position="498"/>
        <end position="530"/>
    </location>
</feature>
<feature type="transmembrane region" description="Helical" evidence="6">
    <location>
        <begin position="351"/>
        <end position="374"/>
    </location>
</feature>
<reference evidence="8" key="1">
    <citation type="submission" date="2020-05" db="EMBL/GenBank/DDBJ databases">
        <authorList>
            <person name="Chiriac C."/>
            <person name="Salcher M."/>
            <person name="Ghai R."/>
            <person name="Kavagutti S V."/>
        </authorList>
    </citation>
    <scope>NUCLEOTIDE SEQUENCE</scope>
</reference>
<feature type="transmembrane region" description="Helical" evidence="6">
    <location>
        <begin position="12"/>
        <end position="32"/>
    </location>
</feature>
<accession>A0A6J7GQ95</accession>
<keyword evidence="2" id="KW-1003">Cell membrane</keyword>
<feature type="transmembrane region" description="Helical" evidence="6">
    <location>
        <begin position="53"/>
        <end position="76"/>
    </location>
</feature>
<sequence>MISALVTASKFFAVVSSFVTIGALLALAFLVLDKSGKFSTSGLKIRSVISISSFAWFVSSLLNIFFTLANILNLPLTGALDPTVFQSFVLQISLGQYLFFQTVVALFVAISSRRVPSTGYTAILLLISLIAIAAPIFQSHSASSGSHALAIGSLFIHVIALSLWVGGVIAIALLNEEDRKVSLPRFSQIALWAAIAVVISGVLNASARLNFAAAWSTSYAYVVILKVALTLVLLFFGYKHRNYLAAKPSVNWKAMTRLISVEAGIMIFVTALGSWLSSNQPPARGGEEPFNAALAVAGIKMPEAPTLRRILFEYDPDILMIGLLIVAVALYIQGVVVLTRRGDKWPVGRTISFALGISAIDFATSGGLGVYAHFAFSWHMVAHMVLGMIAPIAIVLGAPITLALRTLPQSRDGQELGVRGLLISGLHSRYSRILTNPVVALAIFDGSLFALYFTSLFGGMMQSHQGHLFMNIHFILAGILFFHVIVGVDPNPRKVPHLVRIVILFAAMSIHAFFSVALMSTTTLIDGGYFESLQRPWALDLLADQQSGGAIGWAMGEIPILIALIATFIQWMRDDSHEAKRIDRNTARLAALGQPDELAQYNLYLSNLNKKDGEAKQ</sequence>
<dbReference type="GO" id="GO:0006825">
    <property type="term" value="P:copper ion transport"/>
    <property type="evidence" value="ECO:0007669"/>
    <property type="project" value="InterPro"/>
</dbReference>
<dbReference type="GO" id="GO:0005886">
    <property type="term" value="C:plasma membrane"/>
    <property type="evidence" value="ECO:0007669"/>
    <property type="project" value="UniProtKB-SubCell"/>
</dbReference>
<evidence type="ECO:0000256" key="4">
    <source>
        <dbReference type="ARBA" id="ARBA00022989"/>
    </source>
</evidence>
<dbReference type="PANTHER" id="PTHR34820:SF4">
    <property type="entry name" value="INNER MEMBRANE PROTEIN YEBZ"/>
    <property type="match status" value="1"/>
</dbReference>
<protein>
    <submittedName>
        <fullName evidence="8">Unannotated protein</fullName>
    </submittedName>
</protein>
<comment type="subcellular location">
    <subcellularLocation>
        <location evidence="1">Cell membrane</location>
        <topology evidence="1">Multi-pass membrane protein</topology>
    </subcellularLocation>
</comment>
<dbReference type="InterPro" id="IPR032694">
    <property type="entry name" value="CopC/D"/>
</dbReference>
<keyword evidence="5 6" id="KW-0472">Membrane</keyword>
<dbReference type="EMBL" id="CAFBMS010000007">
    <property type="protein sequence ID" value="CAB4910531.1"/>
    <property type="molecule type" value="Genomic_DNA"/>
</dbReference>
<dbReference type="InterPro" id="IPR008457">
    <property type="entry name" value="Cu-R_CopD_dom"/>
</dbReference>
<dbReference type="AlphaFoldDB" id="A0A6J7GQ95"/>
<feature type="transmembrane region" description="Helical" evidence="6">
    <location>
        <begin position="467"/>
        <end position="486"/>
    </location>
</feature>
<feature type="transmembrane region" description="Helical" evidence="6">
    <location>
        <begin position="186"/>
        <end position="207"/>
    </location>
</feature>
<evidence type="ECO:0000256" key="1">
    <source>
        <dbReference type="ARBA" id="ARBA00004651"/>
    </source>
</evidence>
<name>A0A6J7GQ95_9ZZZZ</name>
<feature type="transmembrane region" description="Helical" evidence="6">
    <location>
        <begin position="88"/>
        <end position="110"/>
    </location>
</feature>
<feature type="transmembrane region" description="Helical" evidence="6">
    <location>
        <begin position="550"/>
        <end position="571"/>
    </location>
</feature>
<dbReference type="InterPro" id="IPR019108">
    <property type="entry name" value="Caa3_assmbl_CtaG-rel"/>
</dbReference>
<evidence type="ECO:0000313" key="8">
    <source>
        <dbReference type="EMBL" id="CAB4910531.1"/>
    </source>
</evidence>
<organism evidence="8">
    <name type="scientific">freshwater metagenome</name>
    <dbReference type="NCBI Taxonomy" id="449393"/>
    <lineage>
        <taxon>unclassified sequences</taxon>
        <taxon>metagenomes</taxon>
        <taxon>ecological metagenomes</taxon>
    </lineage>
</organism>
<feature type="transmembrane region" description="Helical" evidence="6">
    <location>
        <begin position="318"/>
        <end position="339"/>
    </location>
</feature>
<dbReference type="Pfam" id="PF09678">
    <property type="entry name" value="Caa3_CtaG"/>
    <property type="match status" value="1"/>
</dbReference>
<evidence type="ECO:0000259" key="7">
    <source>
        <dbReference type="Pfam" id="PF05425"/>
    </source>
</evidence>
<keyword evidence="4 6" id="KW-1133">Transmembrane helix</keyword>
<dbReference type="PANTHER" id="PTHR34820">
    <property type="entry name" value="INNER MEMBRANE PROTEIN YEBZ"/>
    <property type="match status" value="1"/>
</dbReference>
<evidence type="ECO:0000256" key="5">
    <source>
        <dbReference type="ARBA" id="ARBA00023136"/>
    </source>
</evidence>